<keyword evidence="4" id="KW-1185">Reference proteome</keyword>
<dbReference type="PROSITE" id="PS51820">
    <property type="entry name" value="PA14"/>
    <property type="match status" value="1"/>
</dbReference>
<dbReference type="SMART" id="SM00758">
    <property type="entry name" value="PA14"/>
    <property type="match status" value="1"/>
</dbReference>
<feature type="transmembrane region" description="Helical" evidence="1">
    <location>
        <begin position="6"/>
        <end position="24"/>
    </location>
</feature>
<evidence type="ECO:0000259" key="2">
    <source>
        <dbReference type="PROSITE" id="PS51820"/>
    </source>
</evidence>
<dbReference type="Pfam" id="PF13519">
    <property type="entry name" value="VWA_2"/>
    <property type="match status" value="1"/>
</dbReference>
<dbReference type="InterPro" id="IPR011933">
    <property type="entry name" value="Double_TM_dom"/>
</dbReference>
<keyword evidence="1" id="KW-0472">Membrane</keyword>
<dbReference type="NCBIfam" id="TIGR02226">
    <property type="entry name" value="two_anch"/>
    <property type="match status" value="1"/>
</dbReference>
<dbReference type="Pfam" id="PF07691">
    <property type="entry name" value="PA14"/>
    <property type="match status" value="1"/>
</dbReference>
<dbReference type="EMBL" id="BMXI01000003">
    <property type="protein sequence ID" value="GHC47023.1"/>
    <property type="molecule type" value="Genomic_DNA"/>
</dbReference>
<dbReference type="InterPro" id="IPR029062">
    <property type="entry name" value="Class_I_gatase-like"/>
</dbReference>
<feature type="transmembrane region" description="Helical" evidence="1">
    <location>
        <begin position="56"/>
        <end position="78"/>
    </location>
</feature>
<dbReference type="Proteomes" id="UP000644507">
    <property type="component" value="Unassembled WGS sequence"/>
</dbReference>
<proteinExistence type="predicted"/>
<feature type="transmembrane region" description="Helical" evidence="1">
    <location>
        <begin position="113"/>
        <end position="132"/>
    </location>
</feature>
<accession>A0A918WFQ2</accession>
<evidence type="ECO:0000256" key="1">
    <source>
        <dbReference type="SAM" id="Phobius"/>
    </source>
</evidence>
<dbReference type="RefSeq" id="WP_189568082.1">
    <property type="nucleotide sequence ID" value="NZ_BMXI01000003.1"/>
</dbReference>
<evidence type="ECO:0000313" key="4">
    <source>
        <dbReference type="Proteomes" id="UP000644507"/>
    </source>
</evidence>
<feature type="domain" description="PA14" evidence="2">
    <location>
        <begin position="633"/>
        <end position="766"/>
    </location>
</feature>
<dbReference type="InterPro" id="IPR036465">
    <property type="entry name" value="vWFA_dom_sf"/>
</dbReference>
<sequence>MLFLSPWLLFGLLGVGIPILIHLARQQAAKPIEWGAMRFLFDTVAVRRRRIEWEDWLLMACRCLLLALIALAIAMPFLPPDSQVPWLFVLPLLLLGVALFGGSFVVLRPKWRWLLRLMGIALLVVAGALVWMENVFNLKRFQASERRDVALIIDASTSMALREKGVTSFERAVEEAREVVREAPRGTAFTVVLGGPAPEAVTAEPLTHRADVLGVLDKLAVVGGSFRAHEALGMATLALAEGRNGRKEIIVWTDDQRHGWRLENPNAWKSLADAWEALPAPPKLIVRNLAHPKAYHNVAVEELSFSRALVGTDRPVTISHTVANRGSEPVTPGRLKLKVGGRAIAERSVGLLMPGQRERFDFSHRFASSGPISVEASLDAADDLLEDNRLSRVLIVRKGVRVLIVDGNPSAGFFERAGGYLALALAPSKDRNLMDPEVIPITRLLADSVADRDVIILADVARLPGPIADALANAVNAGTGLMVVAGPRSESAFYNSWRSGEEAVLPALLEEGQGDLQGVSPAPATFAHESLQHFREQGDLSKSVFHRWCEVGELGDRAVLGASLANGEPWLISQSLGQGRCLLVTTLFDSRAGNLPAKSSFVPLVHELVTWLGGSGADLNVEASWSPRFRLAPASGGLKGRYFRRSDSEAVMTRVDPVIDFDWGSGSPDQTLPGDQFKVRWEGEIVAPRSGKYRLRCEVDDDLRLQIGRNFRAQSTTGARQLGECELVAGERTPILIEYGEDGGEAFLRLYWTPPGGEEQIIPASAFRNNIASNGEELGAVDPRGKARLGTVHTSSKGQELAIQGSAVPGLYQVEVDEWGEKWFPGWEGTSLPVAVTADPEESAFVPFEKDDFRLMRAHTDVVLPPSSADTLAVLQGKGFGRGIWRWLAIAAFLFFLLESALARWVSKSRRAGEEVRVEFGESPAWKEGGR</sequence>
<keyword evidence="1" id="KW-1133">Transmembrane helix</keyword>
<dbReference type="InterPro" id="IPR037524">
    <property type="entry name" value="PA14/GLEYA"/>
</dbReference>
<dbReference type="InterPro" id="IPR002035">
    <property type="entry name" value="VWF_A"/>
</dbReference>
<dbReference type="Gene3D" id="2.60.40.10">
    <property type="entry name" value="Immunoglobulins"/>
    <property type="match status" value="1"/>
</dbReference>
<dbReference type="SUPFAM" id="SSF52317">
    <property type="entry name" value="Class I glutamine amidotransferase-like"/>
    <property type="match status" value="1"/>
</dbReference>
<dbReference type="Gene3D" id="3.40.50.410">
    <property type="entry name" value="von Willebrand factor, type A domain"/>
    <property type="match status" value="1"/>
</dbReference>
<dbReference type="SUPFAM" id="SSF53300">
    <property type="entry name" value="vWA-like"/>
    <property type="match status" value="1"/>
</dbReference>
<name>A0A918WFQ2_9BACT</name>
<dbReference type="Pfam" id="PF07584">
    <property type="entry name" value="BatA"/>
    <property type="match status" value="1"/>
</dbReference>
<keyword evidence="1" id="KW-0812">Transmembrane</keyword>
<dbReference type="PANTHER" id="PTHR37464">
    <property type="entry name" value="BLL2463 PROTEIN"/>
    <property type="match status" value="1"/>
</dbReference>
<gene>
    <name evidence="3" type="ORF">GCM10007100_10930</name>
</gene>
<dbReference type="PANTHER" id="PTHR37464:SF1">
    <property type="entry name" value="BLL2463 PROTEIN"/>
    <property type="match status" value="1"/>
</dbReference>
<dbReference type="InterPro" id="IPR013783">
    <property type="entry name" value="Ig-like_fold"/>
</dbReference>
<reference evidence="3" key="2">
    <citation type="submission" date="2020-09" db="EMBL/GenBank/DDBJ databases">
        <authorList>
            <person name="Sun Q."/>
            <person name="Kim S."/>
        </authorList>
    </citation>
    <scope>NUCLEOTIDE SEQUENCE</scope>
    <source>
        <strain evidence="3">KCTC 12988</strain>
    </source>
</reference>
<dbReference type="CDD" id="cd00198">
    <property type="entry name" value="vWFA"/>
    <property type="match status" value="1"/>
</dbReference>
<dbReference type="AlphaFoldDB" id="A0A918WFQ2"/>
<dbReference type="InterPro" id="IPR011658">
    <property type="entry name" value="PA14_dom"/>
</dbReference>
<organism evidence="3 4">
    <name type="scientific">Roseibacillus persicicus</name>
    <dbReference type="NCBI Taxonomy" id="454148"/>
    <lineage>
        <taxon>Bacteria</taxon>
        <taxon>Pseudomonadati</taxon>
        <taxon>Verrucomicrobiota</taxon>
        <taxon>Verrucomicrobiia</taxon>
        <taxon>Verrucomicrobiales</taxon>
        <taxon>Verrucomicrobiaceae</taxon>
        <taxon>Roseibacillus</taxon>
    </lineage>
</organism>
<comment type="caution">
    <text evidence="3">The sequence shown here is derived from an EMBL/GenBank/DDBJ whole genome shotgun (WGS) entry which is preliminary data.</text>
</comment>
<dbReference type="SUPFAM" id="SSF56988">
    <property type="entry name" value="Anthrax protective antigen"/>
    <property type="match status" value="1"/>
</dbReference>
<dbReference type="Gene3D" id="3.40.50.880">
    <property type="match status" value="1"/>
</dbReference>
<dbReference type="Gene3D" id="3.90.182.10">
    <property type="entry name" value="Toxin - Anthrax Protective Antigen,domain 1"/>
    <property type="match status" value="1"/>
</dbReference>
<evidence type="ECO:0000313" key="3">
    <source>
        <dbReference type="EMBL" id="GHC47023.1"/>
    </source>
</evidence>
<protein>
    <recommendedName>
        <fullName evidence="2">PA14 domain-containing protein</fullName>
    </recommendedName>
</protein>
<feature type="transmembrane region" description="Helical" evidence="1">
    <location>
        <begin position="84"/>
        <end position="106"/>
    </location>
</feature>
<dbReference type="InterPro" id="IPR024163">
    <property type="entry name" value="Aerotolerance_reg_N"/>
</dbReference>
<feature type="transmembrane region" description="Helical" evidence="1">
    <location>
        <begin position="884"/>
        <end position="902"/>
    </location>
</feature>
<reference evidence="3" key="1">
    <citation type="journal article" date="2014" name="Int. J. Syst. Evol. Microbiol.">
        <title>Complete genome sequence of Corynebacterium casei LMG S-19264T (=DSM 44701T), isolated from a smear-ripened cheese.</title>
        <authorList>
            <consortium name="US DOE Joint Genome Institute (JGI-PGF)"/>
            <person name="Walter F."/>
            <person name="Albersmeier A."/>
            <person name="Kalinowski J."/>
            <person name="Ruckert C."/>
        </authorList>
    </citation>
    <scope>NUCLEOTIDE SEQUENCE</scope>
    <source>
        <strain evidence="3">KCTC 12988</strain>
    </source>
</reference>